<keyword evidence="3" id="KW-1185">Reference proteome</keyword>
<proteinExistence type="predicted"/>
<feature type="domain" description="HAT C-terminal dimerisation" evidence="1">
    <location>
        <begin position="20"/>
        <end position="75"/>
    </location>
</feature>
<dbReference type="OrthoDB" id="6611240at2759"/>
<gene>
    <name evidence="2" type="ORF">CINCED_3A019969</name>
</gene>
<accession>A0A5E4M0J0</accession>
<dbReference type="SUPFAM" id="SSF53098">
    <property type="entry name" value="Ribonuclease H-like"/>
    <property type="match status" value="1"/>
</dbReference>
<dbReference type="InterPro" id="IPR012337">
    <property type="entry name" value="RNaseH-like_sf"/>
</dbReference>
<dbReference type="PANTHER" id="PTHR45749">
    <property type="match status" value="1"/>
</dbReference>
<reference evidence="2 3" key="1">
    <citation type="submission" date="2019-08" db="EMBL/GenBank/DDBJ databases">
        <authorList>
            <person name="Alioto T."/>
            <person name="Alioto T."/>
            <person name="Gomez Garrido J."/>
        </authorList>
    </citation>
    <scope>NUCLEOTIDE SEQUENCE [LARGE SCALE GENOMIC DNA]</scope>
</reference>
<dbReference type="Proteomes" id="UP000325440">
    <property type="component" value="Unassembled WGS sequence"/>
</dbReference>
<organism evidence="2 3">
    <name type="scientific">Cinara cedri</name>
    <dbReference type="NCBI Taxonomy" id="506608"/>
    <lineage>
        <taxon>Eukaryota</taxon>
        <taxon>Metazoa</taxon>
        <taxon>Ecdysozoa</taxon>
        <taxon>Arthropoda</taxon>
        <taxon>Hexapoda</taxon>
        <taxon>Insecta</taxon>
        <taxon>Pterygota</taxon>
        <taxon>Neoptera</taxon>
        <taxon>Paraneoptera</taxon>
        <taxon>Hemiptera</taxon>
        <taxon>Sternorrhyncha</taxon>
        <taxon>Aphidomorpha</taxon>
        <taxon>Aphidoidea</taxon>
        <taxon>Aphididae</taxon>
        <taxon>Lachninae</taxon>
        <taxon>Cinara</taxon>
    </lineage>
</organism>
<name>A0A5E4M0J0_9HEMI</name>
<protein>
    <submittedName>
        <fullName evidence="2">Ribonuclease H-like domain,HAT, C-terminal dimerisation domain</fullName>
    </submittedName>
</protein>
<sequence length="104" mass="12170">MYSCCANTIEFYNEICIMGQSFGEIKKVFERMLVIPVSSASAKRRFSRMKRIKTYLRTSMSTARLHNLSLISIEGEFSFELIEDPTKIVDEFAKLKNRRLQFTK</sequence>
<dbReference type="AlphaFoldDB" id="A0A5E4M0J0"/>
<dbReference type="Pfam" id="PF05699">
    <property type="entry name" value="Dimer_Tnp_hAT"/>
    <property type="match status" value="1"/>
</dbReference>
<evidence type="ECO:0000259" key="1">
    <source>
        <dbReference type="Pfam" id="PF05699"/>
    </source>
</evidence>
<dbReference type="EMBL" id="CABPRJ010000005">
    <property type="protein sequence ID" value="VVC24726.1"/>
    <property type="molecule type" value="Genomic_DNA"/>
</dbReference>
<evidence type="ECO:0000313" key="2">
    <source>
        <dbReference type="EMBL" id="VVC24726.1"/>
    </source>
</evidence>
<evidence type="ECO:0000313" key="3">
    <source>
        <dbReference type="Proteomes" id="UP000325440"/>
    </source>
</evidence>
<dbReference type="InterPro" id="IPR008906">
    <property type="entry name" value="HATC_C_dom"/>
</dbReference>
<dbReference type="PANTHER" id="PTHR45749:SF37">
    <property type="entry name" value="OS05G0311600 PROTEIN"/>
    <property type="match status" value="1"/>
</dbReference>
<dbReference type="GO" id="GO:0046983">
    <property type="term" value="F:protein dimerization activity"/>
    <property type="evidence" value="ECO:0007669"/>
    <property type="project" value="InterPro"/>
</dbReference>